<feature type="transmembrane region" description="Helical" evidence="1">
    <location>
        <begin position="412"/>
        <end position="435"/>
    </location>
</feature>
<reference evidence="3 4" key="1">
    <citation type="submission" date="2020-10" db="EMBL/GenBank/DDBJ databases">
        <title>Phylogeny of dyella-like bacteria.</title>
        <authorList>
            <person name="Fu J."/>
        </authorList>
    </citation>
    <scope>NUCLEOTIDE SEQUENCE [LARGE SCALE GENOMIC DNA]</scope>
    <source>
        <strain evidence="3 4">THG-B117</strain>
    </source>
</reference>
<dbReference type="PANTHER" id="PTHR36435">
    <property type="entry name" value="SLR1288 PROTEIN"/>
    <property type="match status" value="1"/>
</dbReference>
<dbReference type="Pfam" id="PF02517">
    <property type="entry name" value="Rce1-like"/>
    <property type="match status" value="1"/>
</dbReference>
<dbReference type="RefSeq" id="WP_204634402.1">
    <property type="nucleotide sequence ID" value="NZ_JADIKC010000001.1"/>
</dbReference>
<evidence type="ECO:0000259" key="2">
    <source>
        <dbReference type="Pfam" id="PF02517"/>
    </source>
</evidence>
<feature type="transmembrane region" description="Helical" evidence="1">
    <location>
        <begin position="366"/>
        <end position="391"/>
    </location>
</feature>
<feature type="transmembrane region" description="Helical" evidence="1">
    <location>
        <begin position="532"/>
        <end position="553"/>
    </location>
</feature>
<dbReference type="GO" id="GO:0008237">
    <property type="term" value="F:metallopeptidase activity"/>
    <property type="evidence" value="ECO:0007669"/>
    <property type="project" value="UniProtKB-KW"/>
</dbReference>
<feature type="domain" description="CAAX prenyl protease 2/Lysostaphin resistance protein A-like" evidence="2">
    <location>
        <begin position="545"/>
        <end position="630"/>
    </location>
</feature>
<accession>A0ABS2JLM8</accession>
<dbReference type="InterPro" id="IPR003675">
    <property type="entry name" value="Rce1/LyrA-like_dom"/>
</dbReference>
<gene>
    <name evidence="3" type="ORF">ISP20_02130</name>
</gene>
<sequence>MNRRDNAATMAADIRGLAAKATGADAWRRVVGFGHVLVAALCMAASARCRADAMPVAVEDLRTPAHAIALVSERQQDAYKQVLSAYAKEETALPGDVSLVLARCRFTEGFALDDDEGPTWGEAAQADLQGCLNDLDTRFHGDAEAGLFTAEHRYGKAALAYARTLLPLSGNWTTQQRSRLHAVFARAYLATKDTRLAGQEALAAVQLDPGSNQLIPALRFLCDDGRRLLAESMLAKAPAPSPAWMGGQRLRFAADNLSASAALTELQRVQDSKTPVDPWLSARIYQRAGRYADAAKMLAMMKTQPSFQSVEQYQLRVNISVGQSDPKAASAALRDWFGKTGITGPLLFAYGSVLARAPGELFTPSLAPLALSMLALLAALLCLPGLVAFPAHYRGTVRAREQKPAQPLFEPLGLRHMWIGLATFLVISIMVPLLSPAGSVQALVAHRPMTSSEERAVILSQLAMLFMGALCLLPALRHLSWRRWLGERGMDAALITVISWTLFKGFLLMAAAHAPHAAGVFNSTPHDRSVSALASAATHVGGVGLALLIVAVLVPVYEELVFRGFILGGLSRHIAFGWANLWQALLFALLHFDMTHFAFYFALGLMGGWLVKRTGGLAASVALHAANNALACVAILLTA</sequence>
<keyword evidence="3" id="KW-0482">Metalloprotease</keyword>
<keyword evidence="3" id="KW-0378">Hydrolase</keyword>
<keyword evidence="1" id="KW-1133">Transmembrane helix</keyword>
<evidence type="ECO:0000313" key="4">
    <source>
        <dbReference type="Proteomes" id="UP001430065"/>
    </source>
</evidence>
<keyword evidence="3" id="KW-0645">Protease</keyword>
<dbReference type="Proteomes" id="UP001430065">
    <property type="component" value="Unassembled WGS sequence"/>
</dbReference>
<feature type="transmembrane region" description="Helical" evidence="1">
    <location>
        <begin position="585"/>
        <end position="605"/>
    </location>
</feature>
<evidence type="ECO:0000256" key="1">
    <source>
        <dbReference type="SAM" id="Phobius"/>
    </source>
</evidence>
<proteinExistence type="predicted"/>
<dbReference type="PANTHER" id="PTHR36435:SF1">
    <property type="entry name" value="CAAX AMINO TERMINAL PROTEASE FAMILY PROTEIN"/>
    <property type="match status" value="1"/>
</dbReference>
<dbReference type="InterPro" id="IPR052710">
    <property type="entry name" value="CAAX_protease"/>
</dbReference>
<feature type="transmembrane region" description="Helical" evidence="1">
    <location>
        <begin position="455"/>
        <end position="476"/>
    </location>
</feature>
<keyword evidence="1" id="KW-0472">Membrane</keyword>
<protein>
    <submittedName>
        <fullName evidence="3">CPBP family intramembrane metalloprotease</fullName>
    </submittedName>
</protein>
<feature type="transmembrane region" description="Helical" evidence="1">
    <location>
        <begin position="492"/>
        <end position="512"/>
    </location>
</feature>
<comment type="caution">
    <text evidence="3">The sequence shown here is derived from an EMBL/GenBank/DDBJ whole genome shotgun (WGS) entry which is preliminary data.</text>
</comment>
<feature type="transmembrane region" description="Helical" evidence="1">
    <location>
        <begin position="617"/>
        <end position="637"/>
    </location>
</feature>
<name>A0ABS2JLM8_9GAMM</name>
<organism evidence="3 4">
    <name type="scientific">Dyella kyungheensis</name>
    <dbReference type="NCBI Taxonomy" id="1242174"/>
    <lineage>
        <taxon>Bacteria</taxon>
        <taxon>Pseudomonadati</taxon>
        <taxon>Pseudomonadota</taxon>
        <taxon>Gammaproteobacteria</taxon>
        <taxon>Lysobacterales</taxon>
        <taxon>Rhodanobacteraceae</taxon>
        <taxon>Dyella</taxon>
    </lineage>
</organism>
<keyword evidence="4" id="KW-1185">Reference proteome</keyword>
<evidence type="ECO:0000313" key="3">
    <source>
        <dbReference type="EMBL" id="MBM7119946.1"/>
    </source>
</evidence>
<keyword evidence="1" id="KW-0812">Transmembrane</keyword>
<dbReference type="EMBL" id="JADIKC010000001">
    <property type="protein sequence ID" value="MBM7119946.1"/>
    <property type="molecule type" value="Genomic_DNA"/>
</dbReference>